<keyword evidence="2" id="KW-0813">Transport</keyword>
<proteinExistence type="predicted"/>
<evidence type="ECO:0000256" key="4">
    <source>
        <dbReference type="ARBA" id="ARBA00022989"/>
    </source>
</evidence>
<dbReference type="GO" id="GO:0016020">
    <property type="term" value="C:membrane"/>
    <property type="evidence" value="ECO:0007669"/>
    <property type="project" value="UniProtKB-SubCell"/>
</dbReference>
<dbReference type="AlphaFoldDB" id="A0A9P4R1P1"/>
<feature type="transmembrane region" description="Helical" evidence="7">
    <location>
        <begin position="76"/>
        <end position="94"/>
    </location>
</feature>
<name>A0A9P4R1P1_9PLEO</name>
<protein>
    <submittedName>
        <fullName evidence="8">Amino acid transporter</fullName>
    </submittedName>
</protein>
<feature type="region of interest" description="Disordered" evidence="6">
    <location>
        <begin position="1"/>
        <end position="43"/>
    </location>
</feature>
<dbReference type="InterPro" id="IPR004840">
    <property type="entry name" value="Amino_acid_permease_CS"/>
</dbReference>
<feature type="transmembrane region" description="Helical" evidence="7">
    <location>
        <begin position="271"/>
        <end position="290"/>
    </location>
</feature>
<evidence type="ECO:0000256" key="6">
    <source>
        <dbReference type="SAM" id="MobiDB-lite"/>
    </source>
</evidence>
<organism evidence="8 9">
    <name type="scientific">Polyplosphaeria fusca</name>
    <dbReference type="NCBI Taxonomy" id="682080"/>
    <lineage>
        <taxon>Eukaryota</taxon>
        <taxon>Fungi</taxon>
        <taxon>Dikarya</taxon>
        <taxon>Ascomycota</taxon>
        <taxon>Pezizomycotina</taxon>
        <taxon>Dothideomycetes</taxon>
        <taxon>Pleosporomycetidae</taxon>
        <taxon>Pleosporales</taxon>
        <taxon>Tetraplosphaeriaceae</taxon>
        <taxon>Polyplosphaeria</taxon>
    </lineage>
</organism>
<comment type="subcellular location">
    <subcellularLocation>
        <location evidence="1">Membrane</location>
        <topology evidence="1">Multi-pass membrane protein</topology>
    </subcellularLocation>
</comment>
<dbReference type="PROSITE" id="PS00218">
    <property type="entry name" value="AMINO_ACID_PERMEASE_1"/>
    <property type="match status" value="1"/>
</dbReference>
<keyword evidence="3 7" id="KW-0812">Transmembrane</keyword>
<dbReference type="GO" id="GO:0022857">
    <property type="term" value="F:transmembrane transporter activity"/>
    <property type="evidence" value="ECO:0007669"/>
    <property type="project" value="InterPro"/>
</dbReference>
<feature type="transmembrane region" description="Helical" evidence="7">
    <location>
        <begin position="365"/>
        <end position="393"/>
    </location>
</feature>
<gene>
    <name evidence="8" type="ORF">EJ04DRAFT_215544</name>
</gene>
<feature type="transmembrane region" description="Helical" evidence="7">
    <location>
        <begin position="311"/>
        <end position="338"/>
    </location>
</feature>
<evidence type="ECO:0000313" key="9">
    <source>
        <dbReference type="Proteomes" id="UP000799444"/>
    </source>
</evidence>
<feature type="region of interest" description="Disordered" evidence="6">
    <location>
        <begin position="546"/>
        <end position="567"/>
    </location>
</feature>
<evidence type="ECO:0000256" key="7">
    <source>
        <dbReference type="SAM" id="Phobius"/>
    </source>
</evidence>
<dbReference type="PANTHER" id="PTHR45649:SF10">
    <property type="entry name" value="AMINO ACID TRANSPORTER (EUROFUNG)"/>
    <property type="match status" value="1"/>
</dbReference>
<dbReference type="Proteomes" id="UP000799444">
    <property type="component" value="Unassembled WGS sequence"/>
</dbReference>
<dbReference type="Pfam" id="PF13520">
    <property type="entry name" value="AA_permease_2"/>
    <property type="match status" value="1"/>
</dbReference>
<dbReference type="GO" id="GO:0006865">
    <property type="term" value="P:amino acid transport"/>
    <property type="evidence" value="ECO:0007669"/>
    <property type="project" value="InterPro"/>
</dbReference>
<comment type="caution">
    <text evidence="8">The sequence shown here is derived from an EMBL/GenBank/DDBJ whole genome shotgun (WGS) entry which is preliminary data.</text>
</comment>
<evidence type="ECO:0000256" key="2">
    <source>
        <dbReference type="ARBA" id="ARBA00022448"/>
    </source>
</evidence>
<dbReference type="Gene3D" id="1.20.1740.10">
    <property type="entry name" value="Amino acid/polyamine transporter I"/>
    <property type="match status" value="1"/>
</dbReference>
<dbReference type="InterPro" id="IPR002293">
    <property type="entry name" value="AA/rel_permease1"/>
</dbReference>
<feature type="transmembrane region" description="Helical" evidence="7">
    <location>
        <begin position="229"/>
        <end position="251"/>
    </location>
</feature>
<dbReference type="PANTHER" id="PTHR45649">
    <property type="entry name" value="AMINO-ACID PERMEASE BAT1"/>
    <property type="match status" value="1"/>
</dbReference>
<evidence type="ECO:0000313" key="8">
    <source>
        <dbReference type="EMBL" id="KAF2735415.1"/>
    </source>
</evidence>
<feature type="transmembrane region" description="Helical" evidence="7">
    <location>
        <begin position="484"/>
        <end position="501"/>
    </location>
</feature>
<reference evidence="8" key="1">
    <citation type="journal article" date="2020" name="Stud. Mycol.">
        <title>101 Dothideomycetes genomes: a test case for predicting lifestyles and emergence of pathogens.</title>
        <authorList>
            <person name="Haridas S."/>
            <person name="Albert R."/>
            <person name="Binder M."/>
            <person name="Bloem J."/>
            <person name="Labutti K."/>
            <person name="Salamov A."/>
            <person name="Andreopoulos B."/>
            <person name="Baker S."/>
            <person name="Barry K."/>
            <person name="Bills G."/>
            <person name="Bluhm B."/>
            <person name="Cannon C."/>
            <person name="Castanera R."/>
            <person name="Culley D."/>
            <person name="Daum C."/>
            <person name="Ezra D."/>
            <person name="Gonzalez J."/>
            <person name="Henrissat B."/>
            <person name="Kuo A."/>
            <person name="Liang C."/>
            <person name="Lipzen A."/>
            <person name="Lutzoni F."/>
            <person name="Magnuson J."/>
            <person name="Mondo S."/>
            <person name="Nolan M."/>
            <person name="Ohm R."/>
            <person name="Pangilinan J."/>
            <person name="Park H.-J."/>
            <person name="Ramirez L."/>
            <person name="Alfaro M."/>
            <person name="Sun H."/>
            <person name="Tritt A."/>
            <person name="Yoshinaga Y."/>
            <person name="Zwiers L.-H."/>
            <person name="Turgeon B."/>
            <person name="Goodwin S."/>
            <person name="Spatafora J."/>
            <person name="Crous P."/>
            <person name="Grigoriev I."/>
        </authorList>
    </citation>
    <scope>NUCLEOTIDE SEQUENCE</scope>
    <source>
        <strain evidence="8">CBS 125425</strain>
    </source>
</reference>
<feature type="transmembrane region" description="Helical" evidence="7">
    <location>
        <begin position="439"/>
        <end position="464"/>
    </location>
</feature>
<keyword evidence="4 7" id="KW-1133">Transmembrane helix</keyword>
<accession>A0A9P4R1P1</accession>
<evidence type="ECO:0000256" key="5">
    <source>
        <dbReference type="ARBA" id="ARBA00023136"/>
    </source>
</evidence>
<dbReference type="PIRSF" id="PIRSF006060">
    <property type="entry name" value="AA_transporter"/>
    <property type="match status" value="1"/>
</dbReference>
<evidence type="ECO:0000256" key="3">
    <source>
        <dbReference type="ARBA" id="ARBA00022692"/>
    </source>
</evidence>
<sequence length="567" mass="61599">METRSSAEKGPLPDAQRVASGSLHRTTTAQSKADEAAGRQPRRPAMATIADDDDRLLVRIGYTPVLQRHFSRWSTVSYAISILGVLGSVPATFGSPISAGGPATAVWAWFFGSIMAYCIASSVAELVSAYPTAGGMYYVTKHVVPKESVAAWAWIIGWCNFLGQAAGVASLAYTISQMILATAVMHAPLTPEGVPSFTPTALQTVLLAILVLCLFGTICSFPTEWLHKIILWFAPINIIASICICIALLILTPNKQSAKWVFTEVTDGSGWGSKGFSFLLGFLSVAWTMTDYDGTTHMSEETHDAAIRGPVAIRMAILVSGIVGWILTVTFCFCMSDYEAIMSTPTGLPVAQIFLNAGGKTGGTVMWFFVILVQFFTGCSAALANARMAFAFARDAAFPFSKFWCKVNDLTRTPVNAVWLVVAFCSCLDLIGIGSTLTIVAIFNITAPALDISYIAVIIAHRWYENQVQFIPGPYTMGRWSKPVNAIAVTWVCFISVVLFFPPTKPVTPTNMNYAICVAGFIGFFSMVWWYAGARKTYVGPRTTDQIDMLPPEDPEDILSDYDHDLP</sequence>
<feature type="transmembrane region" description="Helical" evidence="7">
    <location>
        <begin position="414"/>
        <end position="433"/>
    </location>
</feature>
<keyword evidence="9" id="KW-1185">Reference proteome</keyword>
<dbReference type="EMBL" id="ML996136">
    <property type="protein sequence ID" value="KAF2735415.1"/>
    <property type="molecule type" value="Genomic_DNA"/>
</dbReference>
<feature type="transmembrane region" description="Helical" evidence="7">
    <location>
        <begin position="151"/>
        <end position="180"/>
    </location>
</feature>
<keyword evidence="5 7" id="KW-0472">Membrane</keyword>
<dbReference type="OrthoDB" id="10054429at2759"/>
<feature type="compositionally biased region" description="Acidic residues" evidence="6">
    <location>
        <begin position="551"/>
        <end position="560"/>
    </location>
</feature>
<feature type="transmembrane region" description="Helical" evidence="7">
    <location>
        <begin position="200"/>
        <end position="222"/>
    </location>
</feature>
<evidence type="ECO:0000256" key="1">
    <source>
        <dbReference type="ARBA" id="ARBA00004141"/>
    </source>
</evidence>
<feature type="transmembrane region" description="Helical" evidence="7">
    <location>
        <begin position="513"/>
        <end position="532"/>
    </location>
</feature>
<feature type="transmembrane region" description="Helical" evidence="7">
    <location>
        <begin position="106"/>
        <end position="130"/>
    </location>
</feature>